<sequence length="253" mass="28542">MTLSGNGKTRALTESSTMPRYCLLWIKPWEGDKRLATRHGSHMADATINILDSSLAVPGMGAVWQMTTSVSWVLGQPSGMGAVINETPVNSAKSTKGTAHCLTCPRNQGMEATFQDGTGRHQYQFDLRTSSTSWSSLPQPLHSTLVPGWELSTCEARVWKLEKGEPWEEERKRESRSNVSSILQMCFCTCRDEGEDLNLPEEAFLLSVRSLIFSKRRRSWSCDKALQQSQQEERLQNTFLLHLQTLPMMVHHK</sequence>
<name>A0A5B7EUP2_PORTR</name>
<comment type="caution">
    <text evidence="1">The sequence shown here is derived from an EMBL/GenBank/DDBJ whole genome shotgun (WGS) entry which is preliminary data.</text>
</comment>
<evidence type="ECO:0000313" key="2">
    <source>
        <dbReference type="Proteomes" id="UP000324222"/>
    </source>
</evidence>
<gene>
    <name evidence="1" type="ORF">E2C01_030608</name>
</gene>
<keyword evidence="2" id="KW-1185">Reference proteome</keyword>
<protein>
    <submittedName>
        <fullName evidence="1">Uncharacterized protein</fullName>
    </submittedName>
</protein>
<evidence type="ECO:0000313" key="1">
    <source>
        <dbReference type="EMBL" id="MPC37135.1"/>
    </source>
</evidence>
<dbReference type="Proteomes" id="UP000324222">
    <property type="component" value="Unassembled WGS sequence"/>
</dbReference>
<organism evidence="1 2">
    <name type="scientific">Portunus trituberculatus</name>
    <name type="common">Swimming crab</name>
    <name type="synonym">Neptunus trituberculatus</name>
    <dbReference type="NCBI Taxonomy" id="210409"/>
    <lineage>
        <taxon>Eukaryota</taxon>
        <taxon>Metazoa</taxon>
        <taxon>Ecdysozoa</taxon>
        <taxon>Arthropoda</taxon>
        <taxon>Crustacea</taxon>
        <taxon>Multicrustacea</taxon>
        <taxon>Malacostraca</taxon>
        <taxon>Eumalacostraca</taxon>
        <taxon>Eucarida</taxon>
        <taxon>Decapoda</taxon>
        <taxon>Pleocyemata</taxon>
        <taxon>Brachyura</taxon>
        <taxon>Eubrachyura</taxon>
        <taxon>Portunoidea</taxon>
        <taxon>Portunidae</taxon>
        <taxon>Portuninae</taxon>
        <taxon>Portunus</taxon>
    </lineage>
</organism>
<proteinExistence type="predicted"/>
<reference evidence="1 2" key="1">
    <citation type="submission" date="2019-05" db="EMBL/GenBank/DDBJ databases">
        <title>Another draft genome of Portunus trituberculatus and its Hox gene families provides insights of decapod evolution.</title>
        <authorList>
            <person name="Jeong J.-H."/>
            <person name="Song I."/>
            <person name="Kim S."/>
            <person name="Choi T."/>
            <person name="Kim D."/>
            <person name="Ryu S."/>
            <person name="Kim W."/>
        </authorList>
    </citation>
    <scope>NUCLEOTIDE SEQUENCE [LARGE SCALE GENOMIC DNA]</scope>
    <source>
        <tissue evidence="1">Muscle</tissue>
    </source>
</reference>
<dbReference type="AlphaFoldDB" id="A0A5B7EUP2"/>
<accession>A0A5B7EUP2</accession>
<dbReference type="EMBL" id="VSRR010003697">
    <property type="protein sequence ID" value="MPC37135.1"/>
    <property type="molecule type" value="Genomic_DNA"/>
</dbReference>